<protein>
    <submittedName>
        <fullName evidence="3">Uncharacterized protein</fullName>
    </submittedName>
</protein>
<evidence type="ECO:0000313" key="3">
    <source>
        <dbReference type="EMBL" id="KZE77158.1"/>
    </source>
</evidence>
<name>A0A163X1A7_9FLAO</name>
<feature type="coiled-coil region" evidence="1">
    <location>
        <begin position="53"/>
        <end position="80"/>
    </location>
</feature>
<keyword evidence="4" id="KW-1185">Reference proteome</keyword>
<sequence length="162" mass="19298">MAKNQPKLTDMTEILLQQVIQLEQTIKQSEKTHLDTIKELSNIKVTVNVAELRQIEKEQQQRLRNEFEQFHREITKNNEELLKVHKAVSTKRLLYLIVLNIFLLFITGLSMYVAVKNTIDKSQYERLENEKEQLINQLENVNQFFIENPKVAKSFNEWNKKK</sequence>
<dbReference type="AlphaFoldDB" id="A0A163X1A7"/>
<dbReference type="EMBL" id="LQNU01000073">
    <property type="protein sequence ID" value="KZE77158.1"/>
    <property type="molecule type" value="Genomic_DNA"/>
</dbReference>
<feature type="coiled-coil region" evidence="1">
    <location>
        <begin position="117"/>
        <end position="144"/>
    </location>
</feature>
<comment type="caution">
    <text evidence="3">The sequence shown here is derived from an EMBL/GenBank/DDBJ whole genome shotgun (WGS) entry which is preliminary data.</text>
</comment>
<dbReference type="Proteomes" id="UP000076630">
    <property type="component" value="Unassembled WGS sequence"/>
</dbReference>
<evidence type="ECO:0000256" key="2">
    <source>
        <dbReference type="SAM" id="Phobius"/>
    </source>
</evidence>
<organism evidence="3 4">
    <name type="scientific">Myroides marinus</name>
    <dbReference type="NCBI Taxonomy" id="703342"/>
    <lineage>
        <taxon>Bacteria</taxon>
        <taxon>Pseudomonadati</taxon>
        <taxon>Bacteroidota</taxon>
        <taxon>Flavobacteriia</taxon>
        <taxon>Flavobacteriales</taxon>
        <taxon>Flavobacteriaceae</taxon>
        <taxon>Myroides</taxon>
    </lineage>
</organism>
<gene>
    <name evidence="3" type="ORF">AV926_14605</name>
</gene>
<keyword evidence="2" id="KW-0472">Membrane</keyword>
<evidence type="ECO:0000256" key="1">
    <source>
        <dbReference type="SAM" id="Coils"/>
    </source>
</evidence>
<dbReference type="RefSeq" id="WP_038987120.1">
    <property type="nucleotide sequence ID" value="NZ_JWJO01000042.1"/>
</dbReference>
<reference evidence="3 4" key="1">
    <citation type="submission" date="2016-01" db="EMBL/GenBank/DDBJ databases">
        <title>Whole genome sequencing of Myroides marinus L41.</title>
        <authorList>
            <person name="Hong K.W."/>
        </authorList>
    </citation>
    <scope>NUCLEOTIDE SEQUENCE [LARGE SCALE GENOMIC DNA]</scope>
    <source>
        <strain evidence="3 4">L41</strain>
    </source>
</reference>
<proteinExistence type="predicted"/>
<evidence type="ECO:0000313" key="4">
    <source>
        <dbReference type="Proteomes" id="UP000076630"/>
    </source>
</evidence>
<feature type="transmembrane region" description="Helical" evidence="2">
    <location>
        <begin position="93"/>
        <end position="115"/>
    </location>
</feature>
<dbReference type="OrthoDB" id="1442260at2"/>
<accession>A0A163X1A7</accession>
<keyword evidence="1" id="KW-0175">Coiled coil</keyword>
<keyword evidence="2" id="KW-1133">Transmembrane helix</keyword>
<keyword evidence="2" id="KW-0812">Transmembrane</keyword>